<keyword evidence="2" id="KW-0614">Plasmid</keyword>
<dbReference type="EMBL" id="CP045273">
    <property type="protein sequence ID" value="QJX80311.1"/>
    <property type="molecule type" value="Genomic_DNA"/>
</dbReference>
<keyword evidence="1" id="KW-0812">Transmembrane</keyword>
<evidence type="ECO:0000256" key="1">
    <source>
        <dbReference type="SAM" id="Phobius"/>
    </source>
</evidence>
<gene>
    <name evidence="2" type="ORF">FDZ14_29920</name>
</gene>
<geneLocation type="plasmid" evidence="3">
    <name>pfdu301a</name>
</geneLocation>
<reference evidence="2 3" key="1">
    <citation type="submission" date="2019-10" db="EMBL/GenBank/DDBJ databases">
        <title>Complete genome sequences for adaption low water activity.</title>
        <authorList>
            <person name="Zhao L."/>
            <person name="Zhong J."/>
        </authorList>
    </citation>
    <scope>NUCLEOTIDE SEQUENCE [LARGE SCALE GENOMIC DNA]</scope>
    <source>
        <strain evidence="2 3">FDU301</strain>
        <plasmid evidence="3">pfdu301a</plasmid>
    </source>
</reference>
<evidence type="ECO:0000313" key="3">
    <source>
        <dbReference type="Proteomes" id="UP000501076"/>
    </source>
</evidence>
<proteinExistence type="predicted"/>
<protein>
    <submittedName>
        <fullName evidence="2">Uncharacterized protein</fullName>
    </submittedName>
</protein>
<name>A0A6M6DZK5_PRIMG</name>
<dbReference type="Proteomes" id="UP000501076">
    <property type="component" value="Plasmid pFDU301A"/>
</dbReference>
<dbReference type="RefSeq" id="WP_171778295.1">
    <property type="nucleotide sequence ID" value="NZ_CP045273.1"/>
</dbReference>
<keyword evidence="1" id="KW-1133">Transmembrane helix</keyword>
<sequence>MNTEERLKEIEKKVEYLIALTEEKNNNKISLKKIVFISLFVIAAIFVFLFILGLISLYSVD</sequence>
<keyword evidence="1" id="KW-0472">Membrane</keyword>
<accession>A0A6M6DZK5</accession>
<organism evidence="2 3">
    <name type="scientific">Priestia megaterium</name>
    <name type="common">Bacillus megaterium</name>
    <dbReference type="NCBI Taxonomy" id="1404"/>
    <lineage>
        <taxon>Bacteria</taxon>
        <taxon>Bacillati</taxon>
        <taxon>Bacillota</taxon>
        <taxon>Bacilli</taxon>
        <taxon>Bacillales</taxon>
        <taxon>Bacillaceae</taxon>
        <taxon>Priestia</taxon>
    </lineage>
</organism>
<feature type="transmembrane region" description="Helical" evidence="1">
    <location>
        <begin position="34"/>
        <end position="58"/>
    </location>
</feature>
<dbReference type="AlphaFoldDB" id="A0A6M6DZK5"/>
<evidence type="ECO:0000313" key="2">
    <source>
        <dbReference type="EMBL" id="QJX80311.1"/>
    </source>
</evidence>